<dbReference type="Proteomes" id="UP001597519">
    <property type="component" value="Unassembled WGS sequence"/>
</dbReference>
<name>A0ABW5WUB4_9STAP</name>
<keyword evidence="2" id="KW-1185">Reference proteome</keyword>
<proteinExistence type="predicted"/>
<protein>
    <submittedName>
        <fullName evidence="1">Uncharacterized protein</fullName>
    </submittedName>
</protein>
<dbReference type="EMBL" id="JBHUOQ010000001">
    <property type="protein sequence ID" value="MFD2829465.1"/>
    <property type="molecule type" value="Genomic_DNA"/>
</dbReference>
<sequence>MIEVNEPHYNTTGGATVINEEHIWSGTVMNSPLLKRWVLFYIRGN</sequence>
<accession>A0ABW5WUB4</accession>
<dbReference type="RefSeq" id="WP_377771484.1">
    <property type="nucleotide sequence ID" value="NZ_JBHUOQ010000001.1"/>
</dbReference>
<gene>
    <name evidence="1" type="ORF">ACFSX4_03230</name>
</gene>
<comment type="caution">
    <text evidence="1">The sequence shown here is derived from an EMBL/GenBank/DDBJ whole genome shotgun (WGS) entry which is preliminary data.</text>
</comment>
<evidence type="ECO:0000313" key="1">
    <source>
        <dbReference type="EMBL" id="MFD2829465.1"/>
    </source>
</evidence>
<organism evidence="1 2">
    <name type="scientific">Corticicoccus populi</name>
    <dbReference type="NCBI Taxonomy" id="1812821"/>
    <lineage>
        <taxon>Bacteria</taxon>
        <taxon>Bacillati</taxon>
        <taxon>Bacillota</taxon>
        <taxon>Bacilli</taxon>
        <taxon>Bacillales</taxon>
        <taxon>Staphylococcaceae</taxon>
        <taxon>Corticicoccus</taxon>
    </lineage>
</organism>
<reference evidence="2" key="1">
    <citation type="journal article" date="2019" name="Int. J. Syst. Evol. Microbiol.">
        <title>The Global Catalogue of Microorganisms (GCM) 10K type strain sequencing project: providing services to taxonomists for standard genome sequencing and annotation.</title>
        <authorList>
            <consortium name="The Broad Institute Genomics Platform"/>
            <consortium name="The Broad Institute Genome Sequencing Center for Infectious Disease"/>
            <person name="Wu L."/>
            <person name="Ma J."/>
        </authorList>
    </citation>
    <scope>NUCLEOTIDE SEQUENCE [LARGE SCALE GENOMIC DNA]</scope>
    <source>
        <strain evidence="2">KCTC 33575</strain>
    </source>
</reference>
<evidence type="ECO:0000313" key="2">
    <source>
        <dbReference type="Proteomes" id="UP001597519"/>
    </source>
</evidence>